<protein>
    <submittedName>
        <fullName evidence="2">Uncharacterized protein</fullName>
    </submittedName>
</protein>
<organism evidence="2 3">
    <name type="scientific">Botryotinia fuckeliana (strain T4)</name>
    <name type="common">Noble rot fungus</name>
    <name type="synonym">Botrytis cinerea</name>
    <dbReference type="NCBI Taxonomy" id="999810"/>
    <lineage>
        <taxon>Eukaryota</taxon>
        <taxon>Fungi</taxon>
        <taxon>Dikarya</taxon>
        <taxon>Ascomycota</taxon>
        <taxon>Pezizomycotina</taxon>
        <taxon>Leotiomycetes</taxon>
        <taxon>Helotiales</taxon>
        <taxon>Sclerotiniaceae</taxon>
        <taxon>Botrytis</taxon>
    </lineage>
</organism>
<dbReference type="OrthoDB" id="4851849at2759"/>
<dbReference type="EMBL" id="FQ790296">
    <property type="protein sequence ID" value="CCD48662.1"/>
    <property type="molecule type" value="Genomic_DNA"/>
</dbReference>
<proteinExistence type="predicted"/>
<accession>G2Y7T4</accession>
<keyword evidence="1" id="KW-0812">Transmembrane</keyword>
<reference evidence="3" key="1">
    <citation type="journal article" date="2011" name="PLoS Genet.">
        <title>Genomic analysis of the necrotrophic fungal pathogens Sclerotinia sclerotiorum and Botrytis cinerea.</title>
        <authorList>
            <person name="Amselem J."/>
            <person name="Cuomo C.A."/>
            <person name="van Kan J.A."/>
            <person name="Viaud M."/>
            <person name="Benito E.P."/>
            <person name="Couloux A."/>
            <person name="Coutinho P.M."/>
            <person name="de Vries R.P."/>
            <person name="Dyer P.S."/>
            <person name="Fillinger S."/>
            <person name="Fournier E."/>
            <person name="Gout L."/>
            <person name="Hahn M."/>
            <person name="Kohn L."/>
            <person name="Lapalu N."/>
            <person name="Plummer K.M."/>
            <person name="Pradier J.M."/>
            <person name="Quevillon E."/>
            <person name="Sharon A."/>
            <person name="Simon A."/>
            <person name="ten Have A."/>
            <person name="Tudzynski B."/>
            <person name="Tudzynski P."/>
            <person name="Wincker P."/>
            <person name="Andrew M."/>
            <person name="Anthouard V."/>
            <person name="Beever R.E."/>
            <person name="Beffa R."/>
            <person name="Benoit I."/>
            <person name="Bouzid O."/>
            <person name="Brault B."/>
            <person name="Chen Z."/>
            <person name="Choquer M."/>
            <person name="Collemare J."/>
            <person name="Cotton P."/>
            <person name="Danchin E.G."/>
            <person name="Da Silva C."/>
            <person name="Gautier A."/>
            <person name="Giraud C."/>
            <person name="Giraud T."/>
            <person name="Gonzalez C."/>
            <person name="Grossetete S."/>
            <person name="Guldener U."/>
            <person name="Henrissat B."/>
            <person name="Howlett B.J."/>
            <person name="Kodira C."/>
            <person name="Kretschmer M."/>
            <person name="Lappartient A."/>
            <person name="Leroch M."/>
            <person name="Levis C."/>
            <person name="Mauceli E."/>
            <person name="Neuveglise C."/>
            <person name="Oeser B."/>
            <person name="Pearson M."/>
            <person name="Poulain J."/>
            <person name="Poussereau N."/>
            <person name="Quesneville H."/>
            <person name="Rascle C."/>
            <person name="Schumacher J."/>
            <person name="Segurens B."/>
            <person name="Sexton A."/>
            <person name="Silva E."/>
            <person name="Sirven C."/>
            <person name="Soanes D.M."/>
            <person name="Talbot N.J."/>
            <person name="Templeton M."/>
            <person name="Yandava C."/>
            <person name="Yarden O."/>
            <person name="Zeng Q."/>
            <person name="Rollins J.A."/>
            <person name="Lebrun M.H."/>
            <person name="Dickman M."/>
        </authorList>
    </citation>
    <scope>NUCLEOTIDE SEQUENCE [LARGE SCALE GENOMIC DNA]</scope>
    <source>
        <strain evidence="3">T4</strain>
    </source>
</reference>
<evidence type="ECO:0000256" key="1">
    <source>
        <dbReference type="SAM" id="Phobius"/>
    </source>
</evidence>
<gene>
    <name evidence="2" type="ORF">BofuT4_P033040.1</name>
</gene>
<sequence length="153" mass="17630">MTRNIVKCSAIPLSLAIALIVFRPYMVFITIRAMRRTIGANVWNMSGEEHLTVKPSLQMHSWVVHLSWELKDVSRLLIHELFPSLGSFNFKKDEWRDAPELIATKFEDFQTIISTATETRSEFLLESECPHADMRVYVGGWGDDLRRMNCIGT</sequence>
<name>G2Y7T4_BOTF4</name>
<dbReference type="Proteomes" id="UP000008177">
    <property type="component" value="Unplaced contigs"/>
</dbReference>
<evidence type="ECO:0000313" key="2">
    <source>
        <dbReference type="EMBL" id="CCD48662.1"/>
    </source>
</evidence>
<dbReference type="InParanoid" id="G2Y7T4"/>
<keyword evidence="1" id="KW-1133">Transmembrane helix</keyword>
<dbReference type="HOGENOM" id="CLU_1712979_0_0_1"/>
<evidence type="ECO:0000313" key="3">
    <source>
        <dbReference type="Proteomes" id="UP000008177"/>
    </source>
</evidence>
<dbReference type="AlphaFoldDB" id="G2Y7T4"/>
<keyword evidence="1" id="KW-0472">Membrane</keyword>
<feature type="transmembrane region" description="Helical" evidence="1">
    <location>
        <begin position="12"/>
        <end position="31"/>
    </location>
</feature>